<dbReference type="Proteomes" id="UP000717515">
    <property type="component" value="Unassembled WGS sequence"/>
</dbReference>
<comment type="similarity">
    <text evidence="1 2">Belongs to the peptidase M20A family.</text>
</comment>
<dbReference type="InterPro" id="IPR011650">
    <property type="entry name" value="Peptidase_M20_dimer"/>
</dbReference>
<dbReference type="InterPro" id="IPR052030">
    <property type="entry name" value="Peptidase_M20/M20A_hydrolases"/>
</dbReference>
<feature type="domain" description="Peptidase M20 dimerisation" evidence="3">
    <location>
        <begin position="189"/>
        <end position="283"/>
    </location>
</feature>
<dbReference type="InterPro" id="IPR036264">
    <property type="entry name" value="Bact_exopeptidase_dim_dom"/>
</dbReference>
<protein>
    <recommendedName>
        <fullName evidence="2">Peptidase M20 domain-containing protein 2</fullName>
    </recommendedName>
</protein>
<comment type="caution">
    <text evidence="4">The sequence shown here is derived from an EMBL/GenBank/DDBJ whole genome shotgun (WGS) entry which is preliminary data.</text>
</comment>
<evidence type="ECO:0000256" key="2">
    <source>
        <dbReference type="PIRNR" id="PIRNR037226"/>
    </source>
</evidence>
<dbReference type="InterPro" id="IPR017144">
    <property type="entry name" value="Xaa-Arg_dipeptidase"/>
</dbReference>
<dbReference type="NCBIfam" id="TIGR01891">
    <property type="entry name" value="amidohydrolases"/>
    <property type="match status" value="1"/>
</dbReference>
<dbReference type="CDD" id="cd05672">
    <property type="entry name" value="M20_ACY1L2-like"/>
    <property type="match status" value="1"/>
</dbReference>
<dbReference type="GO" id="GO:0016805">
    <property type="term" value="F:dipeptidase activity"/>
    <property type="evidence" value="ECO:0007669"/>
    <property type="project" value="InterPro"/>
</dbReference>
<evidence type="ECO:0000259" key="3">
    <source>
        <dbReference type="Pfam" id="PF07687"/>
    </source>
</evidence>
<proteinExistence type="inferred from homology"/>
<evidence type="ECO:0000256" key="1">
    <source>
        <dbReference type="ARBA" id="ARBA00006247"/>
    </source>
</evidence>
<evidence type="ECO:0000313" key="4">
    <source>
        <dbReference type="EMBL" id="KAG9327068.1"/>
    </source>
</evidence>
<gene>
    <name evidence="4" type="ORF">KVV02_008698</name>
</gene>
<dbReference type="SUPFAM" id="SSF53187">
    <property type="entry name" value="Zn-dependent exopeptidases"/>
    <property type="match status" value="1"/>
</dbReference>
<reference evidence="4" key="1">
    <citation type="submission" date="2021-07" db="EMBL/GenBank/DDBJ databases">
        <title>Draft genome of Mortierella alpina, strain LL118, isolated from an aspen leaf litter sample.</title>
        <authorList>
            <person name="Yang S."/>
            <person name="Vinatzer B.A."/>
        </authorList>
    </citation>
    <scope>NUCLEOTIDE SEQUENCE</scope>
    <source>
        <strain evidence="4">LL118</strain>
    </source>
</reference>
<organism evidence="4 5">
    <name type="scientific">Mortierella alpina</name>
    <name type="common">Oleaginous fungus</name>
    <name type="synonym">Mortierella renispora</name>
    <dbReference type="NCBI Taxonomy" id="64518"/>
    <lineage>
        <taxon>Eukaryota</taxon>
        <taxon>Fungi</taxon>
        <taxon>Fungi incertae sedis</taxon>
        <taxon>Mucoromycota</taxon>
        <taxon>Mortierellomycotina</taxon>
        <taxon>Mortierellomycetes</taxon>
        <taxon>Mortierellales</taxon>
        <taxon>Mortierellaceae</taxon>
        <taxon>Mortierella</taxon>
    </lineage>
</organism>
<sequence>MTLSAPTSGNNYASVAKDAIDSHSDSLRELSLQIHGNPELGYEEVFAHQVMTDYLEAKGFKVTRHAYGIKTAFVAEYESPATIAAVTSGTKVKTIGFCSEYDALPGIGHACGHNLIAIAGVAAALGVKAVLQKHNLEGRIRLVGTPAEETTGGKIPLIEKGAFDGMDACMMTHPAPADVVYATILSVGGVLVEYFGKASHASASPWEGVNALDAMVTAYNGIGLLRQQTAPTSRVHCIITNGGQAANIIPDYAAGKILYRATNSEDHKKIHDNVLRILNAAAESTGCTVKITHEMEYQPVPHNELLAARYAQYTTDLGVKYPSRAAQEAAPSGSTDMGNVAHYVPGIHPVYNLSSLDNIIDPTVSNHSIEFTAKAKTDVAHLATLRSAKGLALTGLDVVLEDGFAKAVKDDFEQNVRKSGVSSLKQMQSALAAVSTGGCGCH</sequence>
<name>A0A9P8CZW4_MORAP</name>
<dbReference type="PIRSF" id="PIRSF037226">
    <property type="entry name" value="Amidohydrolase_ACY1L2_prd"/>
    <property type="match status" value="1"/>
</dbReference>
<dbReference type="FunFam" id="3.30.70.360:FF:000004">
    <property type="entry name" value="Peptidase M20 domain-containing protein 2"/>
    <property type="match status" value="1"/>
</dbReference>
<dbReference type="InterPro" id="IPR002933">
    <property type="entry name" value="Peptidase_M20"/>
</dbReference>
<dbReference type="Pfam" id="PF01546">
    <property type="entry name" value="Peptidase_M20"/>
    <property type="match status" value="1"/>
</dbReference>
<dbReference type="Pfam" id="PF07687">
    <property type="entry name" value="M20_dimer"/>
    <property type="match status" value="1"/>
</dbReference>
<dbReference type="Gene3D" id="3.40.630.10">
    <property type="entry name" value="Zn peptidases"/>
    <property type="match status" value="1"/>
</dbReference>
<accession>A0A9P8CZW4</accession>
<dbReference type="EMBL" id="JAIFTL010000009">
    <property type="protein sequence ID" value="KAG9327068.1"/>
    <property type="molecule type" value="Genomic_DNA"/>
</dbReference>
<dbReference type="SUPFAM" id="SSF55031">
    <property type="entry name" value="Bacterial exopeptidase dimerisation domain"/>
    <property type="match status" value="1"/>
</dbReference>
<evidence type="ECO:0000313" key="5">
    <source>
        <dbReference type="Proteomes" id="UP000717515"/>
    </source>
</evidence>
<dbReference type="AlphaFoldDB" id="A0A9P8CZW4"/>
<dbReference type="PANTHER" id="PTHR30575:SF0">
    <property type="entry name" value="XAA-ARG DIPEPTIDASE"/>
    <property type="match status" value="1"/>
</dbReference>
<dbReference type="InterPro" id="IPR017439">
    <property type="entry name" value="Amidohydrolase"/>
</dbReference>
<dbReference type="PANTHER" id="PTHR30575">
    <property type="entry name" value="PEPTIDASE M20"/>
    <property type="match status" value="1"/>
</dbReference>
<dbReference type="Gene3D" id="3.30.70.360">
    <property type="match status" value="1"/>
</dbReference>